<protein>
    <submittedName>
        <fullName evidence="2">Uncharacterized protein</fullName>
    </submittedName>
</protein>
<keyword evidence="1" id="KW-0472">Membrane</keyword>
<dbReference type="Proteomes" id="UP001177023">
    <property type="component" value="Unassembled WGS sequence"/>
</dbReference>
<keyword evidence="3" id="KW-1185">Reference proteome</keyword>
<proteinExistence type="predicted"/>
<feature type="transmembrane region" description="Helical" evidence="1">
    <location>
        <begin position="40"/>
        <end position="62"/>
    </location>
</feature>
<keyword evidence="1" id="KW-1133">Transmembrane helix</keyword>
<evidence type="ECO:0000313" key="2">
    <source>
        <dbReference type="EMBL" id="CAJ0579713.1"/>
    </source>
</evidence>
<sequence>MDLSKRNVVTPQQRKNGLYHIYEWKDKKVVEVSRFNPLDIFLVCLVPSLTGCISAIVIALLFHHEQISNYNWQCGVSATFTSANNLTAVSDKLSSATYQRKMYPC</sequence>
<keyword evidence="1" id="KW-0812">Transmembrane</keyword>
<dbReference type="EMBL" id="CATQJA010002657">
    <property type="protein sequence ID" value="CAJ0579713.1"/>
    <property type="molecule type" value="Genomic_DNA"/>
</dbReference>
<organism evidence="2 3">
    <name type="scientific">Mesorhabditis spiculigera</name>
    <dbReference type="NCBI Taxonomy" id="96644"/>
    <lineage>
        <taxon>Eukaryota</taxon>
        <taxon>Metazoa</taxon>
        <taxon>Ecdysozoa</taxon>
        <taxon>Nematoda</taxon>
        <taxon>Chromadorea</taxon>
        <taxon>Rhabditida</taxon>
        <taxon>Rhabditina</taxon>
        <taxon>Rhabditomorpha</taxon>
        <taxon>Rhabditoidea</taxon>
        <taxon>Rhabditidae</taxon>
        <taxon>Mesorhabditinae</taxon>
        <taxon>Mesorhabditis</taxon>
    </lineage>
</organism>
<gene>
    <name evidence="2" type="ORF">MSPICULIGERA_LOCUS17920</name>
</gene>
<accession>A0AA36D4M9</accession>
<evidence type="ECO:0000313" key="3">
    <source>
        <dbReference type="Proteomes" id="UP001177023"/>
    </source>
</evidence>
<reference evidence="2" key="1">
    <citation type="submission" date="2023-06" db="EMBL/GenBank/DDBJ databases">
        <authorList>
            <person name="Delattre M."/>
        </authorList>
    </citation>
    <scope>NUCLEOTIDE SEQUENCE</scope>
    <source>
        <strain evidence="2">AF72</strain>
    </source>
</reference>
<name>A0AA36D4M9_9BILA</name>
<feature type="non-terminal residue" evidence="2">
    <location>
        <position position="105"/>
    </location>
</feature>
<evidence type="ECO:0000256" key="1">
    <source>
        <dbReference type="SAM" id="Phobius"/>
    </source>
</evidence>
<dbReference type="AlphaFoldDB" id="A0AA36D4M9"/>
<comment type="caution">
    <text evidence="2">The sequence shown here is derived from an EMBL/GenBank/DDBJ whole genome shotgun (WGS) entry which is preliminary data.</text>
</comment>